<proteinExistence type="predicted"/>
<accession>A0ACC3C8T6</accession>
<protein>
    <submittedName>
        <fullName evidence="1">Uncharacterized protein</fullName>
    </submittedName>
</protein>
<gene>
    <name evidence="1" type="ORF">I4F81_008698</name>
</gene>
<evidence type="ECO:0000313" key="2">
    <source>
        <dbReference type="Proteomes" id="UP000798662"/>
    </source>
</evidence>
<organism evidence="1 2">
    <name type="scientific">Pyropia yezoensis</name>
    <name type="common">Susabi-nori</name>
    <name type="synonym">Porphyra yezoensis</name>
    <dbReference type="NCBI Taxonomy" id="2788"/>
    <lineage>
        <taxon>Eukaryota</taxon>
        <taxon>Rhodophyta</taxon>
        <taxon>Bangiophyceae</taxon>
        <taxon>Bangiales</taxon>
        <taxon>Bangiaceae</taxon>
        <taxon>Pyropia</taxon>
    </lineage>
</organism>
<name>A0ACC3C8T6_PYRYE</name>
<dbReference type="Proteomes" id="UP000798662">
    <property type="component" value="Chromosome 2"/>
</dbReference>
<comment type="caution">
    <text evidence="1">The sequence shown here is derived from an EMBL/GenBank/DDBJ whole genome shotgun (WGS) entry which is preliminary data.</text>
</comment>
<evidence type="ECO:0000313" key="1">
    <source>
        <dbReference type="EMBL" id="KAK1866178.1"/>
    </source>
</evidence>
<sequence>MASASHPTVIVGVTLASSDMTRALSRSFRVRVNKAPMNCDFIMPFPSRSGGPASLAILYLSRPDASPENMARVAALQRAFRQSLTLAAVDARGALGGFQALQDALAQGSQSPRGGRGGGGCHLLAPVLGGDAGAELAITVRNSFIEQGL</sequence>
<keyword evidence="2" id="KW-1185">Reference proteome</keyword>
<reference evidence="1" key="1">
    <citation type="submission" date="2019-11" db="EMBL/GenBank/DDBJ databases">
        <title>Nori genome reveals adaptations in red seaweeds to the harsh intertidal environment.</title>
        <authorList>
            <person name="Wang D."/>
            <person name="Mao Y."/>
        </authorList>
    </citation>
    <scope>NUCLEOTIDE SEQUENCE</scope>
    <source>
        <tissue evidence="1">Gametophyte</tissue>
    </source>
</reference>
<dbReference type="EMBL" id="CM020619">
    <property type="protein sequence ID" value="KAK1866178.1"/>
    <property type="molecule type" value="Genomic_DNA"/>
</dbReference>